<keyword evidence="1" id="KW-1133">Transmembrane helix</keyword>
<reference evidence="2 3" key="1">
    <citation type="submission" date="2015-03" db="EMBL/GenBank/DDBJ databases">
        <title>Genomics and transcriptomics of the oil-accumulating basidiomycete yeast T. oleaginosus allow insights into substrate utilization and the diverse evolutionary trajectories of mating systems in fungi.</title>
        <authorList>
            <consortium name="DOE Joint Genome Institute"/>
            <person name="Kourist R."/>
            <person name="Kracht O."/>
            <person name="Bracharz F."/>
            <person name="Lipzen A."/>
            <person name="Nolan M."/>
            <person name="Ohm R."/>
            <person name="Grigoriev I."/>
            <person name="Sun S."/>
            <person name="Heitman J."/>
            <person name="Bruck T."/>
            <person name="Nowrousian M."/>
        </authorList>
    </citation>
    <scope>NUCLEOTIDE SEQUENCE [LARGE SCALE GENOMIC DNA]</scope>
    <source>
        <strain evidence="2 3">IBC0246</strain>
    </source>
</reference>
<feature type="transmembrane region" description="Helical" evidence="1">
    <location>
        <begin position="41"/>
        <end position="59"/>
    </location>
</feature>
<evidence type="ECO:0000313" key="3">
    <source>
        <dbReference type="Proteomes" id="UP000053611"/>
    </source>
</evidence>
<dbReference type="AlphaFoldDB" id="A0A0J0XYD4"/>
<name>A0A0J0XYD4_9TREE</name>
<dbReference type="EMBL" id="KQ087179">
    <property type="protein sequence ID" value="KLT46053.1"/>
    <property type="molecule type" value="Genomic_DNA"/>
</dbReference>
<protein>
    <submittedName>
        <fullName evidence="2">Uncharacterized protein</fullName>
    </submittedName>
</protein>
<accession>A0A0J0XYD4</accession>
<proteinExistence type="predicted"/>
<evidence type="ECO:0000313" key="2">
    <source>
        <dbReference type="EMBL" id="KLT46053.1"/>
    </source>
</evidence>
<organism evidence="2 3">
    <name type="scientific">Cutaneotrichosporon oleaginosum</name>
    <dbReference type="NCBI Taxonomy" id="879819"/>
    <lineage>
        <taxon>Eukaryota</taxon>
        <taxon>Fungi</taxon>
        <taxon>Dikarya</taxon>
        <taxon>Basidiomycota</taxon>
        <taxon>Agaricomycotina</taxon>
        <taxon>Tremellomycetes</taxon>
        <taxon>Trichosporonales</taxon>
        <taxon>Trichosporonaceae</taxon>
        <taxon>Cutaneotrichosporon</taxon>
    </lineage>
</organism>
<keyword evidence="3" id="KW-1185">Reference proteome</keyword>
<sequence length="78" mass="8879">MRVLPATDSREGRDWQMASSRRYQARSSDIEDRYSVPTSSLIGLHVCLAWLAWLAWLVWPGDARGRRVGASWLPHGGR</sequence>
<keyword evidence="1" id="KW-0812">Transmembrane</keyword>
<dbReference type="Proteomes" id="UP000053611">
    <property type="component" value="Unassembled WGS sequence"/>
</dbReference>
<gene>
    <name evidence="2" type="ORF">CC85DRAFT_282192</name>
</gene>
<evidence type="ECO:0000256" key="1">
    <source>
        <dbReference type="SAM" id="Phobius"/>
    </source>
</evidence>
<keyword evidence="1" id="KW-0472">Membrane</keyword>